<reference evidence="9 10" key="1">
    <citation type="submission" date="2024-01" db="EMBL/GenBank/DDBJ databases">
        <title>The genome of the rayed Mediterranean limpet Patella caerulea (Linnaeus, 1758).</title>
        <authorList>
            <person name="Anh-Thu Weber A."/>
            <person name="Halstead-Nussloch G."/>
        </authorList>
    </citation>
    <scope>NUCLEOTIDE SEQUENCE [LARGE SCALE GENOMIC DNA]</scope>
    <source>
        <strain evidence="9">AATW-2023a</strain>
        <tissue evidence="9">Whole specimen</tissue>
    </source>
</reference>
<evidence type="ECO:0000256" key="4">
    <source>
        <dbReference type="ARBA" id="ARBA00023128"/>
    </source>
</evidence>
<dbReference type="HAMAP" id="MF_00385">
    <property type="entry name" value="Ribosomal_bS16"/>
    <property type="match status" value="1"/>
</dbReference>
<comment type="similarity">
    <text evidence="2">Belongs to the bacterial ribosomal protein bS16 family.</text>
</comment>
<comment type="caution">
    <text evidence="9">The sequence shown here is derived from an EMBL/GenBank/DDBJ whole genome shotgun (WGS) entry which is preliminary data.</text>
</comment>
<feature type="compositionally biased region" description="Basic and acidic residues" evidence="8">
    <location>
        <begin position="106"/>
        <end position="122"/>
    </location>
</feature>
<comment type="subcellular location">
    <subcellularLocation>
        <location evidence="1">Mitochondrion</location>
    </subcellularLocation>
</comment>
<dbReference type="Pfam" id="PF00886">
    <property type="entry name" value="Ribosomal_S16"/>
    <property type="match status" value="1"/>
</dbReference>
<proteinExistence type="inferred from homology"/>
<dbReference type="NCBIfam" id="TIGR00002">
    <property type="entry name" value="S16"/>
    <property type="match status" value="1"/>
</dbReference>
<keyword evidence="10" id="KW-1185">Reference proteome</keyword>
<dbReference type="GO" id="GO:0003735">
    <property type="term" value="F:structural constituent of ribosome"/>
    <property type="evidence" value="ECO:0007669"/>
    <property type="project" value="InterPro"/>
</dbReference>
<evidence type="ECO:0000256" key="3">
    <source>
        <dbReference type="ARBA" id="ARBA00022980"/>
    </source>
</evidence>
<evidence type="ECO:0000256" key="8">
    <source>
        <dbReference type="SAM" id="MobiDB-lite"/>
    </source>
</evidence>
<dbReference type="SUPFAM" id="SSF54565">
    <property type="entry name" value="Ribosomal protein S16"/>
    <property type="match status" value="1"/>
</dbReference>
<evidence type="ECO:0000256" key="6">
    <source>
        <dbReference type="ARBA" id="ARBA00035263"/>
    </source>
</evidence>
<accession>A0AAN8PMW9</accession>
<keyword evidence="5" id="KW-0687">Ribonucleoprotein</keyword>
<evidence type="ECO:0000256" key="1">
    <source>
        <dbReference type="ARBA" id="ARBA00004173"/>
    </source>
</evidence>
<dbReference type="GO" id="GO:0005743">
    <property type="term" value="C:mitochondrial inner membrane"/>
    <property type="evidence" value="ECO:0007669"/>
    <property type="project" value="UniProtKB-ARBA"/>
</dbReference>
<name>A0AAN8PMW9_PATCE</name>
<keyword evidence="4" id="KW-0496">Mitochondrion</keyword>
<dbReference type="Gene3D" id="3.30.1320.10">
    <property type="match status" value="1"/>
</dbReference>
<sequence>MPRIKYISHLKIRLKLYGCTNRPFYHIVVMPHKKPRQGKELEQLGTYDPMPNMFNEKLVSVNFERIQYWLGKKAEISRPVEHLLGLCGFLPIHPTSYLEATRNRKKMAEAEQNKEEKAESGS</sequence>
<dbReference type="FunFam" id="3.30.1320.10:FF:000004">
    <property type="entry name" value="28S ribosomal protein S16, mitochondrial"/>
    <property type="match status" value="1"/>
</dbReference>
<evidence type="ECO:0000313" key="10">
    <source>
        <dbReference type="Proteomes" id="UP001347796"/>
    </source>
</evidence>
<dbReference type="EMBL" id="JAZGQO010000008">
    <property type="protein sequence ID" value="KAK6180342.1"/>
    <property type="molecule type" value="Genomic_DNA"/>
</dbReference>
<evidence type="ECO:0000256" key="2">
    <source>
        <dbReference type="ARBA" id="ARBA00006668"/>
    </source>
</evidence>
<evidence type="ECO:0000256" key="5">
    <source>
        <dbReference type="ARBA" id="ARBA00023274"/>
    </source>
</evidence>
<feature type="region of interest" description="Disordered" evidence="8">
    <location>
        <begin position="103"/>
        <end position="122"/>
    </location>
</feature>
<gene>
    <name evidence="9" type="ORF">SNE40_012514</name>
</gene>
<dbReference type="InterPro" id="IPR023803">
    <property type="entry name" value="Ribosomal_bS16_dom_sf"/>
</dbReference>
<keyword evidence="3" id="KW-0689">Ribosomal protein</keyword>
<protein>
    <recommendedName>
        <fullName evidence="6">Small ribosomal subunit protein bS16m</fullName>
    </recommendedName>
    <alternativeName>
        <fullName evidence="7">28S ribosomal protein S16, mitochondrial</fullName>
    </alternativeName>
</protein>
<dbReference type="InterPro" id="IPR000307">
    <property type="entry name" value="Ribosomal_bS16"/>
</dbReference>
<dbReference type="AlphaFoldDB" id="A0AAN8PMW9"/>
<dbReference type="PANTHER" id="PTHR12919">
    <property type="entry name" value="30S RIBOSOMAL PROTEIN S16"/>
    <property type="match status" value="1"/>
</dbReference>
<dbReference type="Proteomes" id="UP001347796">
    <property type="component" value="Unassembled WGS sequence"/>
</dbReference>
<evidence type="ECO:0000256" key="7">
    <source>
        <dbReference type="ARBA" id="ARBA00035438"/>
    </source>
</evidence>
<dbReference type="GO" id="GO:0032543">
    <property type="term" value="P:mitochondrial translation"/>
    <property type="evidence" value="ECO:0007669"/>
    <property type="project" value="TreeGrafter"/>
</dbReference>
<dbReference type="PANTHER" id="PTHR12919:SF20">
    <property type="entry name" value="SMALL RIBOSOMAL SUBUNIT PROTEIN BS16M"/>
    <property type="match status" value="1"/>
</dbReference>
<dbReference type="GO" id="GO:0005763">
    <property type="term" value="C:mitochondrial small ribosomal subunit"/>
    <property type="evidence" value="ECO:0007669"/>
    <property type="project" value="TreeGrafter"/>
</dbReference>
<organism evidence="9 10">
    <name type="scientific">Patella caerulea</name>
    <name type="common">Rayed Mediterranean limpet</name>
    <dbReference type="NCBI Taxonomy" id="87958"/>
    <lineage>
        <taxon>Eukaryota</taxon>
        <taxon>Metazoa</taxon>
        <taxon>Spiralia</taxon>
        <taxon>Lophotrochozoa</taxon>
        <taxon>Mollusca</taxon>
        <taxon>Gastropoda</taxon>
        <taxon>Patellogastropoda</taxon>
        <taxon>Patelloidea</taxon>
        <taxon>Patellidae</taxon>
        <taxon>Patella</taxon>
    </lineage>
</organism>
<evidence type="ECO:0000313" key="9">
    <source>
        <dbReference type="EMBL" id="KAK6180342.1"/>
    </source>
</evidence>